<dbReference type="InterPro" id="IPR010730">
    <property type="entry name" value="HET"/>
</dbReference>
<organism evidence="2 3">
    <name type="scientific">Zalerion maritima</name>
    <dbReference type="NCBI Taxonomy" id="339359"/>
    <lineage>
        <taxon>Eukaryota</taxon>
        <taxon>Fungi</taxon>
        <taxon>Dikarya</taxon>
        <taxon>Ascomycota</taxon>
        <taxon>Pezizomycotina</taxon>
        <taxon>Sordariomycetes</taxon>
        <taxon>Lulworthiomycetidae</taxon>
        <taxon>Lulworthiales</taxon>
        <taxon>Lulworthiaceae</taxon>
        <taxon>Zalerion</taxon>
    </lineage>
</organism>
<dbReference type="Pfam" id="PF06985">
    <property type="entry name" value="HET"/>
    <property type="match status" value="1"/>
</dbReference>
<sequence>MSQDTPPGSPVGKLVISAPRRRSTMGSFFGAGQKDDKETYSDPPGITPRRWWIDFSKMQAWLNHCDSNHGHQCRGLRISISGNTFKPHWAIDVERSRVVPYIETGGADYVALSYVWGDAPRGRQLELLCENRDRLKVDGVLHRLSHLIPGSILTAMAATLQLGYRYLWVDRLCIVQDEADTKHSQIYHMASIYSNASLTIVATETAEVPLWGVKPFGPTTCTPRQVIETWCPWRWTFAQRLKSSTWKTRAWTFQELLFSRRAIVFFENGIHCLCHCGQLQYSELPSKTPSERATQLLGEYQLFGWPDLNTYAAIVKDYVQRKVSVEIDFLNAFTGLSTTLSRGFFGIHYGLPEVFFDVALLWYPACKTNPLSPGRYPLPLRRRLPHLDGSQLNPLPSWSWMGWNEPYGRLDLWYWLTVNPKFVKADTPQGSQKSGSESSIITTPIVEWHMELLTSDDAPENTSRRTRSNLAAYIEPPAPGSRKSLLPSGWKLFDGDNFVHFCDPDTRFQHPIPISDEPTFGKSRQELSPVPILRFKAHGAWFNIDNPGDPYLRYPDGNTTRPLNVGYLWLHDEVFKESLVETPSVNVIAVSEAQISRGELNDKTFWARDSEILRPKIVSRVIDAVARSSKKHRRPSGGSAMSRFRILDDLHADPVCFYNVLCIKGTSYGDGEIVERVGVGTVLKSAFDALANEDPVETRLG</sequence>
<evidence type="ECO:0000313" key="2">
    <source>
        <dbReference type="EMBL" id="KAJ2902897.1"/>
    </source>
</evidence>
<protein>
    <submittedName>
        <fullName evidence="2">Heterokaryon incompatibility protein-domain-containing protein</fullName>
    </submittedName>
</protein>
<dbReference type="AlphaFoldDB" id="A0AAD5S086"/>
<proteinExistence type="predicted"/>
<dbReference type="EMBL" id="JAKWBI020000097">
    <property type="protein sequence ID" value="KAJ2902897.1"/>
    <property type="molecule type" value="Genomic_DNA"/>
</dbReference>
<dbReference type="PANTHER" id="PTHR33112">
    <property type="entry name" value="DOMAIN PROTEIN, PUTATIVE-RELATED"/>
    <property type="match status" value="1"/>
</dbReference>
<name>A0AAD5S086_9PEZI</name>
<feature type="domain" description="Heterokaryon incompatibility" evidence="1">
    <location>
        <begin position="109"/>
        <end position="255"/>
    </location>
</feature>
<evidence type="ECO:0000259" key="1">
    <source>
        <dbReference type="Pfam" id="PF06985"/>
    </source>
</evidence>
<evidence type="ECO:0000313" key="3">
    <source>
        <dbReference type="Proteomes" id="UP001201980"/>
    </source>
</evidence>
<accession>A0AAD5S086</accession>
<reference evidence="2" key="1">
    <citation type="submission" date="2022-07" db="EMBL/GenBank/DDBJ databases">
        <title>Draft genome sequence of Zalerion maritima ATCC 34329, a (micro)plastics degrading marine fungus.</title>
        <authorList>
            <person name="Paco A."/>
            <person name="Goncalves M.F.M."/>
            <person name="Rocha-Santos T.A.P."/>
            <person name="Alves A."/>
        </authorList>
    </citation>
    <scope>NUCLEOTIDE SEQUENCE</scope>
    <source>
        <strain evidence="2">ATCC 34329</strain>
    </source>
</reference>
<comment type="caution">
    <text evidence="2">The sequence shown here is derived from an EMBL/GenBank/DDBJ whole genome shotgun (WGS) entry which is preliminary data.</text>
</comment>
<gene>
    <name evidence="2" type="ORF">MKZ38_010708</name>
</gene>
<dbReference type="Proteomes" id="UP001201980">
    <property type="component" value="Unassembled WGS sequence"/>
</dbReference>
<keyword evidence="3" id="KW-1185">Reference proteome</keyword>
<dbReference type="PANTHER" id="PTHR33112:SF1">
    <property type="entry name" value="HETEROKARYON INCOMPATIBILITY DOMAIN-CONTAINING PROTEIN"/>
    <property type="match status" value="1"/>
</dbReference>